<proteinExistence type="predicted"/>
<dbReference type="AlphaFoldDB" id="A0A974NL51"/>
<dbReference type="PROSITE" id="PS50088">
    <property type="entry name" value="ANK_REPEAT"/>
    <property type="match status" value="3"/>
</dbReference>
<dbReference type="PANTHER" id="PTHR24173:SF83">
    <property type="entry name" value="SOCS BOX DOMAIN-CONTAINING PROTEIN"/>
    <property type="match status" value="1"/>
</dbReference>
<dbReference type="InterPro" id="IPR036770">
    <property type="entry name" value="Ankyrin_rpt-contain_sf"/>
</dbReference>
<reference evidence="4 5" key="1">
    <citation type="submission" date="2021-01" db="EMBL/GenBank/DDBJ databases">
        <title>FDA dAtabase for Regulatory Grade micrObial Sequences (FDA-ARGOS): Supporting development and validation of Infectious Disease Dx tests.</title>
        <authorList>
            <person name="Nelson B."/>
            <person name="Plummer A."/>
            <person name="Tallon L."/>
            <person name="Sadzewicz L."/>
            <person name="Zhao X."/>
            <person name="Boylan J."/>
            <person name="Ott S."/>
            <person name="Bowen H."/>
            <person name="Vavikolanu K."/>
            <person name="Mehta A."/>
            <person name="Aluvathingal J."/>
            <person name="Nadendla S."/>
            <person name="Myers T."/>
            <person name="Yan Y."/>
            <person name="Sichtig H."/>
        </authorList>
    </citation>
    <scope>NUCLEOTIDE SEQUENCE [LARGE SCALE GENOMIC DNA]</scope>
    <source>
        <strain evidence="4 5">FDAARGOS_1161</strain>
    </source>
</reference>
<gene>
    <name evidence="4" type="ORF">I6J18_19080</name>
</gene>
<dbReference type="InterPro" id="IPR002110">
    <property type="entry name" value="Ankyrin_rpt"/>
</dbReference>
<evidence type="ECO:0000256" key="3">
    <source>
        <dbReference type="PROSITE-ProRule" id="PRU00023"/>
    </source>
</evidence>
<dbReference type="PANTHER" id="PTHR24173">
    <property type="entry name" value="ANKYRIN REPEAT CONTAINING"/>
    <property type="match status" value="1"/>
</dbReference>
<feature type="repeat" description="ANK" evidence="3">
    <location>
        <begin position="150"/>
        <end position="182"/>
    </location>
</feature>
<dbReference type="RefSeq" id="WP_051387776.1">
    <property type="nucleotide sequence ID" value="NZ_CP068053.1"/>
</dbReference>
<dbReference type="PROSITE" id="PS50297">
    <property type="entry name" value="ANK_REP_REGION"/>
    <property type="match status" value="2"/>
</dbReference>
<organism evidence="4 5">
    <name type="scientific">Peribacillus psychrosaccharolyticus</name>
    <name type="common">Bacillus psychrosaccharolyticus</name>
    <dbReference type="NCBI Taxonomy" id="1407"/>
    <lineage>
        <taxon>Bacteria</taxon>
        <taxon>Bacillati</taxon>
        <taxon>Bacillota</taxon>
        <taxon>Bacilli</taxon>
        <taxon>Bacillales</taxon>
        <taxon>Bacillaceae</taxon>
        <taxon>Peribacillus</taxon>
    </lineage>
</organism>
<evidence type="ECO:0000313" key="4">
    <source>
        <dbReference type="EMBL" id="QQS99669.1"/>
    </source>
</evidence>
<dbReference type="EMBL" id="CP068053">
    <property type="protein sequence ID" value="QQS99669.1"/>
    <property type="molecule type" value="Genomic_DNA"/>
</dbReference>
<dbReference type="Pfam" id="PF13857">
    <property type="entry name" value="Ank_5"/>
    <property type="match status" value="1"/>
</dbReference>
<keyword evidence="5" id="KW-1185">Reference proteome</keyword>
<name>A0A974NL51_PERPY</name>
<dbReference type="PRINTS" id="PR01415">
    <property type="entry name" value="ANKYRIN"/>
</dbReference>
<feature type="repeat" description="ANK" evidence="3">
    <location>
        <begin position="250"/>
        <end position="282"/>
    </location>
</feature>
<dbReference type="Gene3D" id="1.25.40.20">
    <property type="entry name" value="Ankyrin repeat-containing domain"/>
    <property type="match status" value="2"/>
</dbReference>
<accession>A0A974NL51</accession>
<protein>
    <submittedName>
        <fullName evidence="4">Ankyrin repeat domain-containing protein</fullName>
    </submittedName>
</protein>
<evidence type="ECO:0000313" key="5">
    <source>
        <dbReference type="Proteomes" id="UP000595254"/>
    </source>
</evidence>
<keyword evidence="1" id="KW-0677">Repeat</keyword>
<feature type="repeat" description="ANK" evidence="3">
    <location>
        <begin position="217"/>
        <end position="249"/>
    </location>
</feature>
<dbReference type="Proteomes" id="UP000595254">
    <property type="component" value="Chromosome"/>
</dbReference>
<dbReference type="SUPFAM" id="SSF48403">
    <property type="entry name" value="Ankyrin repeat"/>
    <property type="match status" value="1"/>
</dbReference>
<dbReference type="KEGG" id="ppsr:I6J18_19080"/>
<dbReference type="Pfam" id="PF12796">
    <property type="entry name" value="Ank_2"/>
    <property type="match status" value="1"/>
</dbReference>
<keyword evidence="2 3" id="KW-0040">ANK repeat</keyword>
<evidence type="ECO:0000256" key="1">
    <source>
        <dbReference type="ARBA" id="ARBA00022737"/>
    </source>
</evidence>
<sequence length="308" mass="33586">MKTPLKKYLVIILIIIVAAGSGFYAYTSATAKVDPEELHAFIENITSGNQKQVLDSLDDNSKLLKAETEDGRRPLEYAIAYQEYAIANELMEKNAKISEQSAMPLFVQLSLSLNDSIQLEGNPDMQKEVVKLFKTAIKQDKDQVNLVDNEGNTALHYASLKGNDEVVKLLLGEGISPAVTNKAGETALAYAVQSGKTKVCEQLIKADKKQVNTIDKSGNTLLISAVLNGRSDIVSLLLPHNIAVDTKDKNNKTALMYASEFGNVEVVNLLLKAGANAALKSHEGLTAYGYAKEWKHKDVMDTLKNSAD</sequence>
<dbReference type="SMART" id="SM00248">
    <property type="entry name" value="ANK"/>
    <property type="match status" value="5"/>
</dbReference>
<evidence type="ECO:0000256" key="2">
    <source>
        <dbReference type="ARBA" id="ARBA00023043"/>
    </source>
</evidence>